<dbReference type="GO" id="GO:0006351">
    <property type="term" value="P:DNA-templated transcription"/>
    <property type="evidence" value="ECO:0007669"/>
    <property type="project" value="TreeGrafter"/>
</dbReference>
<evidence type="ECO:0000313" key="6">
    <source>
        <dbReference type="EMBL" id="GEO38624.1"/>
    </source>
</evidence>
<feature type="domain" description="HTH lysR-type" evidence="5">
    <location>
        <begin position="6"/>
        <end position="63"/>
    </location>
</feature>
<dbReference type="CDD" id="cd08432">
    <property type="entry name" value="PBP2_GcdR_TrpI_HvrB_AmpR_like"/>
    <property type="match status" value="1"/>
</dbReference>
<comment type="similarity">
    <text evidence="1">Belongs to the LysR transcriptional regulatory family.</text>
</comment>
<keyword evidence="2" id="KW-0805">Transcription regulation</keyword>
<keyword evidence="3" id="KW-0238">DNA-binding</keyword>
<name>A0A512DQ80_9PROT</name>
<dbReference type="Gene3D" id="1.10.10.10">
    <property type="entry name" value="Winged helix-like DNA-binding domain superfamily/Winged helix DNA-binding domain"/>
    <property type="match status" value="1"/>
</dbReference>
<evidence type="ECO:0000256" key="3">
    <source>
        <dbReference type="ARBA" id="ARBA00023125"/>
    </source>
</evidence>
<evidence type="ECO:0000256" key="1">
    <source>
        <dbReference type="ARBA" id="ARBA00009437"/>
    </source>
</evidence>
<dbReference type="SUPFAM" id="SSF46785">
    <property type="entry name" value="Winged helix' DNA-binding domain"/>
    <property type="match status" value="1"/>
</dbReference>
<dbReference type="PANTHER" id="PTHR30537">
    <property type="entry name" value="HTH-TYPE TRANSCRIPTIONAL REGULATOR"/>
    <property type="match status" value="1"/>
</dbReference>
<accession>A0A512DQ80</accession>
<dbReference type="InterPro" id="IPR036390">
    <property type="entry name" value="WH_DNA-bd_sf"/>
</dbReference>
<dbReference type="InterPro" id="IPR005119">
    <property type="entry name" value="LysR_subst-bd"/>
</dbReference>
<dbReference type="OrthoDB" id="9794694at2"/>
<comment type="caution">
    <text evidence="6">The sequence shown here is derived from an EMBL/GenBank/DDBJ whole genome shotgun (WGS) entry which is preliminary data.</text>
</comment>
<dbReference type="Pfam" id="PF00126">
    <property type="entry name" value="HTH_1"/>
    <property type="match status" value="1"/>
</dbReference>
<dbReference type="GO" id="GO:0043565">
    <property type="term" value="F:sequence-specific DNA binding"/>
    <property type="evidence" value="ECO:0007669"/>
    <property type="project" value="TreeGrafter"/>
</dbReference>
<dbReference type="GO" id="GO:0003700">
    <property type="term" value="F:DNA-binding transcription factor activity"/>
    <property type="evidence" value="ECO:0007669"/>
    <property type="project" value="InterPro"/>
</dbReference>
<dbReference type="InterPro" id="IPR058163">
    <property type="entry name" value="LysR-type_TF_proteobact-type"/>
</dbReference>
<evidence type="ECO:0000259" key="5">
    <source>
        <dbReference type="PROSITE" id="PS50931"/>
    </source>
</evidence>
<gene>
    <name evidence="6" type="ORF">SAE02_27720</name>
</gene>
<evidence type="ECO:0000313" key="7">
    <source>
        <dbReference type="Proteomes" id="UP000321523"/>
    </source>
</evidence>
<dbReference type="Pfam" id="PF03466">
    <property type="entry name" value="LysR_substrate"/>
    <property type="match status" value="1"/>
</dbReference>
<dbReference type="Gene3D" id="3.40.190.10">
    <property type="entry name" value="Periplasmic binding protein-like II"/>
    <property type="match status" value="2"/>
</dbReference>
<dbReference type="PANTHER" id="PTHR30537:SF74">
    <property type="entry name" value="HTH-TYPE TRANSCRIPTIONAL REGULATOR TRPI"/>
    <property type="match status" value="1"/>
</dbReference>
<dbReference type="InterPro" id="IPR036388">
    <property type="entry name" value="WH-like_DNA-bd_sf"/>
</dbReference>
<reference evidence="6 7" key="1">
    <citation type="submission" date="2019-07" db="EMBL/GenBank/DDBJ databases">
        <title>Whole genome shotgun sequence of Skermanella aerolata NBRC 106429.</title>
        <authorList>
            <person name="Hosoyama A."/>
            <person name="Uohara A."/>
            <person name="Ohji S."/>
            <person name="Ichikawa N."/>
        </authorList>
    </citation>
    <scope>NUCLEOTIDE SEQUENCE [LARGE SCALE GENOMIC DNA]</scope>
    <source>
        <strain evidence="6 7">NBRC 106429</strain>
    </source>
</reference>
<dbReference type="InterPro" id="IPR000847">
    <property type="entry name" value="LysR_HTH_N"/>
</dbReference>
<keyword evidence="7" id="KW-1185">Reference proteome</keyword>
<dbReference type="PROSITE" id="PS50931">
    <property type="entry name" value="HTH_LYSR"/>
    <property type="match status" value="1"/>
</dbReference>
<proteinExistence type="inferred from homology"/>
<sequence>MSRRLPPLNGLRAFEAAARHLSFTLAAEELHVTQGAVSRSVKGLEEHLGVPLFQRLPRMLALTSEGKVLLAGVTEGLDRIAQAAAKVETRAHDLQVKVPPTFTIRWLMRRLIRFQTSRPDIRVRLNTGWEWVDFDRDDFDAGIVFGIGPWPGLRNDPLFEERLTALCAPALLGRLKSPADLARCTILHPDPQQSEWRSWLELAGLPNLDVDRDSQIFDTQDLAIQAAADGHGVTVADLSLVRDDIAAGRLAVPFPDIEARVGSYQLVSPQHLADRPALSAFRDWLLAEARDG</sequence>
<dbReference type="SUPFAM" id="SSF53850">
    <property type="entry name" value="Periplasmic binding protein-like II"/>
    <property type="match status" value="1"/>
</dbReference>
<dbReference type="EMBL" id="BJYZ01000011">
    <property type="protein sequence ID" value="GEO38624.1"/>
    <property type="molecule type" value="Genomic_DNA"/>
</dbReference>
<protein>
    <submittedName>
        <fullName evidence="6">LysR family transcriptional regulator</fullName>
    </submittedName>
</protein>
<keyword evidence="4" id="KW-0804">Transcription</keyword>
<dbReference type="AlphaFoldDB" id="A0A512DQ80"/>
<evidence type="ECO:0000256" key="4">
    <source>
        <dbReference type="ARBA" id="ARBA00023163"/>
    </source>
</evidence>
<dbReference type="FunFam" id="1.10.10.10:FF:000038">
    <property type="entry name" value="Glycine cleavage system transcriptional activator"/>
    <property type="match status" value="1"/>
</dbReference>
<dbReference type="NCBIfam" id="NF008352">
    <property type="entry name" value="PRK11139.1"/>
    <property type="match status" value="1"/>
</dbReference>
<dbReference type="PRINTS" id="PR00039">
    <property type="entry name" value="HTHLYSR"/>
</dbReference>
<evidence type="ECO:0000256" key="2">
    <source>
        <dbReference type="ARBA" id="ARBA00023015"/>
    </source>
</evidence>
<dbReference type="RefSeq" id="WP_044432315.1">
    <property type="nucleotide sequence ID" value="NZ_BJYZ01000011.1"/>
</dbReference>
<organism evidence="6 7">
    <name type="scientific">Skermanella aerolata</name>
    <dbReference type="NCBI Taxonomy" id="393310"/>
    <lineage>
        <taxon>Bacteria</taxon>
        <taxon>Pseudomonadati</taxon>
        <taxon>Pseudomonadota</taxon>
        <taxon>Alphaproteobacteria</taxon>
        <taxon>Rhodospirillales</taxon>
        <taxon>Azospirillaceae</taxon>
        <taxon>Skermanella</taxon>
    </lineage>
</organism>
<dbReference type="Proteomes" id="UP000321523">
    <property type="component" value="Unassembled WGS sequence"/>
</dbReference>